<evidence type="ECO:0000313" key="1">
    <source>
        <dbReference type="EMBL" id="KAH7061314.1"/>
    </source>
</evidence>
<reference evidence="1 2" key="1">
    <citation type="journal article" date="2021" name="Nat. Commun.">
        <title>Genetic determinants of endophytism in the Arabidopsis root mycobiome.</title>
        <authorList>
            <person name="Mesny F."/>
            <person name="Miyauchi S."/>
            <person name="Thiergart T."/>
            <person name="Pickel B."/>
            <person name="Atanasova L."/>
            <person name="Karlsson M."/>
            <person name="Huettel B."/>
            <person name="Barry K.W."/>
            <person name="Haridas S."/>
            <person name="Chen C."/>
            <person name="Bauer D."/>
            <person name="Andreopoulos W."/>
            <person name="Pangilinan J."/>
            <person name="LaButti K."/>
            <person name="Riley R."/>
            <person name="Lipzen A."/>
            <person name="Clum A."/>
            <person name="Drula E."/>
            <person name="Henrissat B."/>
            <person name="Kohler A."/>
            <person name="Grigoriev I.V."/>
            <person name="Martin F.M."/>
            <person name="Hacquard S."/>
        </authorList>
    </citation>
    <scope>NUCLEOTIDE SEQUENCE [LARGE SCALE GENOMIC DNA]</scope>
    <source>
        <strain evidence="1 2">MPI-SDFR-AT-0080</strain>
    </source>
</reference>
<dbReference type="Proteomes" id="UP000774617">
    <property type="component" value="Unassembled WGS sequence"/>
</dbReference>
<protein>
    <recommendedName>
        <fullName evidence="3">Secreted protein</fullName>
    </recommendedName>
</protein>
<dbReference type="EMBL" id="JAGTJR010000004">
    <property type="protein sequence ID" value="KAH7061314.1"/>
    <property type="molecule type" value="Genomic_DNA"/>
</dbReference>
<accession>A0ABQ8GNI4</accession>
<gene>
    <name evidence="1" type="ORF">B0J12DRAFT_647450</name>
</gene>
<name>A0ABQ8GNI4_9PEZI</name>
<proteinExistence type="predicted"/>
<comment type="caution">
    <text evidence="1">The sequence shown here is derived from an EMBL/GenBank/DDBJ whole genome shotgun (WGS) entry which is preliminary data.</text>
</comment>
<sequence length="116" mass="13444">MRSFVLHFFSAALARSGWSGRRIPHEIVILFQQTHSLITGICALCELHTLHVPIFVLLSHHHQTQARRRISRYYFDLAHHHFVCHTDAFFFTRALLHPSISFSKELSSALCPLTRP</sequence>
<organism evidence="1 2">
    <name type="scientific">Macrophomina phaseolina</name>
    <dbReference type="NCBI Taxonomy" id="35725"/>
    <lineage>
        <taxon>Eukaryota</taxon>
        <taxon>Fungi</taxon>
        <taxon>Dikarya</taxon>
        <taxon>Ascomycota</taxon>
        <taxon>Pezizomycotina</taxon>
        <taxon>Dothideomycetes</taxon>
        <taxon>Dothideomycetes incertae sedis</taxon>
        <taxon>Botryosphaeriales</taxon>
        <taxon>Botryosphaeriaceae</taxon>
        <taxon>Macrophomina</taxon>
    </lineage>
</organism>
<evidence type="ECO:0000313" key="2">
    <source>
        <dbReference type="Proteomes" id="UP000774617"/>
    </source>
</evidence>
<keyword evidence="2" id="KW-1185">Reference proteome</keyword>
<evidence type="ECO:0008006" key="3">
    <source>
        <dbReference type="Google" id="ProtNLM"/>
    </source>
</evidence>